<evidence type="ECO:0000313" key="3">
    <source>
        <dbReference type="Proteomes" id="UP000298663"/>
    </source>
</evidence>
<sequence>MFRCVLKTANRQIQFSRVIKSVEMNILTASSKMPLRGPLVRTRLPQPNSNTAHRQHMTQEEIEHRRLEERQHTAEQDRRNVIRAIGTVLI</sequence>
<accession>A0A4U5MIG7</accession>
<comment type="caution">
    <text evidence="2">The sequence shown here is derived from an EMBL/GenBank/DDBJ whole genome shotgun (WGS) entry which is preliminary data.</text>
</comment>
<proteinExistence type="predicted"/>
<gene>
    <name evidence="2" type="ORF">L596_021358</name>
</gene>
<organism evidence="2 3">
    <name type="scientific">Steinernema carpocapsae</name>
    <name type="common">Entomopathogenic nematode</name>
    <dbReference type="NCBI Taxonomy" id="34508"/>
    <lineage>
        <taxon>Eukaryota</taxon>
        <taxon>Metazoa</taxon>
        <taxon>Ecdysozoa</taxon>
        <taxon>Nematoda</taxon>
        <taxon>Chromadorea</taxon>
        <taxon>Rhabditida</taxon>
        <taxon>Tylenchina</taxon>
        <taxon>Panagrolaimomorpha</taxon>
        <taxon>Strongyloidoidea</taxon>
        <taxon>Steinernematidae</taxon>
        <taxon>Steinernema</taxon>
    </lineage>
</organism>
<reference evidence="2 3" key="1">
    <citation type="journal article" date="2015" name="Genome Biol.">
        <title>Comparative genomics of Steinernema reveals deeply conserved gene regulatory networks.</title>
        <authorList>
            <person name="Dillman A.R."/>
            <person name="Macchietto M."/>
            <person name="Porter C.F."/>
            <person name="Rogers A."/>
            <person name="Williams B."/>
            <person name="Antoshechkin I."/>
            <person name="Lee M.M."/>
            <person name="Goodwin Z."/>
            <person name="Lu X."/>
            <person name="Lewis E.E."/>
            <person name="Goodrich-Blair H."/>
            <person name="Stock S.P."/>
            <person name="Adams B.J."/>
            <person name="Sternberg P.W."/>
            <person name="Mortazavi A."/>
        </authorList>
    </citation>
    <scope>NUCLEOTIDE SEQUENCE [LARGE SCALE GENOMIC DNA]</scope>
    <source>
        <strain evidence="2 3">ALL</strain>
    </source>
</reference>
<reference evidence="2 3" key="2">
    <citation type="journal article" date="2019" name="G3 (Bethesda)">
        <title>Hybrid Assembly of the Genome of the Entomopathogenic Nematode Steinernema carpocapsae Identifies the X-Chromosome.</title>
        <authorList>
            <person name="Serra L."/>
            <person name="Macchietto M."/>
            <person name="Macias-Munoz A."/>
            <person name="McGill C.J."/>
            <person name="Rodriguez I.M."/>
            <person name="Rodriguez B."/>
            <person name="Murad R."/>
            <person name="Mortazavi A."/>
        </authorList>
    </citation>
    <scope>NUCLEOTIDE SEQUENCE [LARGE SCALE GENOMIC DNA]</scope>
    <source>
        <strain evidence="2 3">ALL</strain>
    </source>
</reference>
<dbReference type="EMBL" id="AZBU02000007">
    <property type="protein sequence ID" value="TKR69169.1"/>
    <property type="molecule type" value="Genomic_DNA"/>
</dbReference>
<protein>
    <submittedName>
        <fullName evidence="2">Uncharacterized protein</fullName>
    </submittedName>
</protein>
<keyword evidence="3" id="KW-1185">Reference proteome</keyword>
<evidence type="ECO:0000256" key="1">
    <source>
        <dbReference type="SAM" id="MobiDB-lite"/>
    </source>
</evidence>
<evidence type="ECO:0000313" key="2">
    <source>
        <dbReference type="EMBL" id="TKR69169.1"/>
    </source>
</evidence>
<name>A0A4U5MIG7_STECR</name>
<dbReference type="Proteomes" id="UP000298663">
    <property type="component" value="Unassembled WGS sequence"/>
</dbReference>
<dbReference type="AlphaFoldDB" id="A0A4U5MIG7"/>
<feature type="region of interest" description="Disordered" evidence="1">
    <location>
        <begin position="37"/>
        <end position="59"/>
    </location>
</feature>